<keyword evidence="2" id="KW-1185">Reference proteome</keyword>
<dbReference type="EMBL" id="FNPG01000042">
    <property type="protein sequence ID" value="SDY81108.1"/>
    <property type="molecule type" value="Genomic_DNA"/>
</dbReference>
<name>A0A1H3MX84_9FIRM</name>
<gene>
    <name evidence="1" type="ORF">SAMN02910414_02427</name>
</gene>
<reference evidence="1 2" key="1">
    <citation type="submission" date="2016-10" db="EMBL/GenBank/DDBJ databases">
        <authorList>
            <person name="de Groot N.N."/>
        </authorList>
    </citation>
    <scope>NUCLEOTIDE SEQUENCE [LARGE SCALE GENOMIC DNA]</scope>
    <source>
        <strain evidence="1 2">DSM 14045</strain>
    </source>
</reference>
<dbReference type="RefSeq" id="WP_242871473.1">
    <property type="nucleotide sequence ID" value="NZ_FNPG01000042.1"/>
</dbReference>
<evidence type="ECO:0000313" key="1">
    <source>
        <dbReference type="EMBL" id="SDY81108.1"/>
    </source>
</evidence>
<organism evidence="1 2">
    <name type="scientific">Lachnobacterium bovis DSM 14045</name>
    <dbReference type="NCBI Taxonomy" id="1122142"/>
    <lineage>
        <taxon>Bacteria</taxon>
        <taxon>Bacillati</taxon>
        <taxon>Bacillota</taxon>
        <taxon>Clostridia</taxon>
        <taxon>Lachnospirales</taxon>
        <taxon>Lachnospiraceae</taxon>
        <taxon>Lachnobacterium</taxon>
    </lineage>
</organism>
<accession>A0A1H3MX84</accession>
<dbReference type="AlphaFoldDB" id="A0A1H3MX84"/>
<dbReference type="STRING" id="1122142.SAMN02910414_02427"/>
<evidence type="ECO:0000313" key="2">
    <source>
        <dbReference type="Proteomes" id="UP000183918"/>
    </source>
</evidence>
<sequence>MFAPGNKVKNRFPDNYVKLNSGYDVLKNAVIVGENAGGKSNFVRSFYHFRDLFINNAFVHSYKNLINANNNIEKCPLENETKQMFGIEMSGENDIIFHYYVEFDCVCIVKEYLEYKNKKESEYKNIFFIERMISKLECDHNANNCDIEECKRTEKIPYSINTNDIDPSIEKIVAQSNTDGSLSNSSYGLFVSKFALLGEKRALEFIKLIQTSICPVLSSRDFKTDFEDPKNKDEYLRILNTEEYLEIFRLVDYSIKRIEIDESNPFRDTMIYRKSKTGKEF</sequence>
<dbReference type="Proteomes" id="UP000183918">
    <property type="component" value="Unassembled WGS sequence"/>
</dbReference>
<proteinExistence type="predicted"/>
<protein>
    <submittedName>
        <fullName evidence="1">Uncharacterized protein</fullName>
    </submittedName>
</protein>